<proteinExistence type="predicted"/>
<dbReference type="EMBL" id="GISG01177007">
    <property type="protein sequence ID" value="MBA4652990.1"/>
    <property type="molecule type" value="Transcribed_RNA"/>
</dbReference>
<dbReference type="AlphaFoldDB" id="A0A7C9E5N0"/>
<evidence type="ECO:0000313" key="1">
    <source>
        <dbReference type="EMBL" id="MBA4652989.1"/>
    </source>
</evidence>
<sequence>MIQTTSMPPPARQPTVCNLNPLEGRKSMSALDLSRTKEMTKPALLKVILMLRKVIIPRYRMPVLTLVIQKMQPELDSCMISFLNPRCGSKIYSFKPLFVFEVVRLDVQRPTIATELLGGYFFWVLNL</sequence>
<reference evidence="1" key="1">
    <citation type="journal article" date="2013" name="J. Plant Res.">
        <title>Effect of fungi and light on seed germination of three Opuntia species from semiarid lands of central Mexico.</title>
        <authorList>
            <person name="Delgado-Sanchez P."/>
            <person name="Jimenez-Bremont J.F."/>
            <person name="Guerrero-Gonzalez Mde L."/>
            <person name="Flores J."/>
        </authorList>
    </citation>
    <scope>NUCLEOTIDE SEQUENCE</scope>
    <source>
        <tissue evidence="1">Cladode</tissue>
    </source>
</reference>
<name>A0A7C9E5N0_OPUST</name>
<reference evidence="1" key="2">
    <citation type="submission" date="2020-07" db="EMBL/GenBank/DDBJ databases">
        <authorList>
            <person name="Vera ALvarez R."/>
            <person name="Arias-Moreno D.M."/>
            <person name="Jimenez-Jacinto V."/>
            <person name="Jimenez-Bremont J.F."/>
            <person name="Swaminathan K."/>
            <person name="Moose S.P."/>
            <person name="Guerrero-Gonzalez M.L."/>
            <person name="Marino-Ramirez L."/>
            <person name="Landsman D."/>
            <person name="Rodriguez-Kessler M."/>
            <person name="Delgado-Sanchez P."/>
        </authorList>
    </citation>
    <scope>NUCLEOTIDE SEQUENCE</scope>
    <source>
        <tissue evidence="1">Cladode</tissue>
    </source>
</reference>
<dbReference type="EMBL" id="GISG01177006">
    <property type="protein sequence ID" value="MBA4652989.1"/>
    <property type="molecule type" value="Transcribed_RNA"/>
</dbReference>
<accession>A0A7C9E5N0</accession>
<protein>
    <submittedName>
        <fullName evidence="1">Uncharacterized protein</fullName>
    </submittedName>
</protein>
<organism evidence="1">
    <name type="scientific">Opuntia streptacantha</name>
    <name type="common">Prickly pear cactus</name>
    <name type="synonym">Opuntia cardona</name>
    <dbReference type="NCBI Taxonomy" id="393608"/>
    <lineage>
        <taxon>Eukaryota</taxon>
        <taxon>Viridiplantae</taxon>
        <taxon>Streptophyta</taxon>
        <taxon>Embryophyta</taxon>
        <taxon>Tracheophyta</taxon>
        <taxon>Spermatophyta</taxon>
        <taxon>Magnoliopsida</taxon>
        <taxon>eudicotyledons</taxon>
        <taxon>Gunneridae</taxon>
        <taxon>Pentapetalae</taxon>
        <taxon>Caryophyllales</taxon>
        <taxon>Cactineae</taxon>
        <taxon>Cactaceae</taxon>
        <taxon>Opuntioideae</taxon>
        <taxon>Opuntia</taxon>
    </lineage>
</organism>